<feature type="domain" description="Asparagine synthetase" evidence="4">
    <location>
        <begin position="6"/>
        <end position="107"/>
    </location>
</feature>
<dbReference type="GO" id="GO:0005829">
    <property type="term" value="C:cytosol"/>
    <property type="evidence" value="ECO:0007669"/>
    <property type="project" value="TreeGrafter"/>
</dbReference>
<dbReference type="GO" id="GO:0005524">
    <property type="term" value="F:ATP binding"/>
    <property type="evidence" value="ECO:0007669"/>
    <property type="project" value="UniProtKB-KW"/>
</dbReference>
<dbReference type="PANTHER" id="PTHR11772:SF23">
    <property type="entry name" value="ASPARAGINE SYNTHETASE [GLUTAMINE-HYDROLYZING]"/>
    <property type="match status" value="1"/>
</dbReference>
<evidence type="ECO:0000256" key="1">
    <source>
        <dbReference type="ARBA" id="ARBA00005187"/>
    </source>
</evidence>
<evidence type="ECO:0000256" key="3">
    <source>
        <dbReference type="ARBA" id="ARBA00022840"/>
    </source>
</evidence>
<dbReference type="InterPro" id="IPR050795">
    <property type="entry name" value="Asn_Synthetase"/>
</dbReference>
<feature type="non-terminal residue" evidence="5">
    <location>
        <position position="1"/>
    </location>
</feature>
<organism evidence="5">
    <name type="scientific">marine sediment metagenome</name>
    <dbReference type="NCBI Taxonomy" id="412755"/>
    <lineage>
        <taxon>unclassified sequences</taxon>
        <taxon>metagenomes</taxon>
        <taxon>ecological metagenomes</taxon>
    </lineage>
</organism>
<accession>X1TS90</accession>
<comment type="caution">
    <text evidence="5">The sequence shown here is derived from an EMBL/GenBank/DDBJ whole genome shotgun (WGS) entry which is preliminary data.</text>
</comment>
<dbReference type="InterPro" id="IPR001962">
    <property type="entry name" value="Asn_synthase"/>
</dbReference>
<protein>
    <recommendedName>
        <fullName evidence="4">Asparagine synthetase domain-containing protein</fullName>
    </recommendedName>
</protein>
<dbReference type="PANTHER" id="PTHR11772">
    <property type="entry name" value="ASPARAGINE SYNTHETASE"/>
    <property type="match status" value="1"/>
</dbReference>
<reference evidence="5" key="1">
    <citation type="journal article" date="2014" name="Front. Microbiol.">
        <title>High frequency of phylogenetically diverse reductive dehalogenase-homologous genes in deep subseafloor sedimentary metagenomes.</title>
        <authorList>
            <person name="Kawai M."/>
            <person name="Futagami T."/>
            <person name="Toyoda A."/>
            <person name="Takaki Y."/>
            <person name="Nishi S."/>
            <person name="Hori S."/>
            <person name="Arai W."/>
            <person name="Tsubouchi T."/>
            <person name="Morono Y."/>
            <person name="Uchiyama I."/>
            <person name="Ito T."/>
            <person name="Fujiyama A."/>
            <person name="Inagaki F."/>
            <person name="Takami H."/>
        </authorList>
    </citation>
    <scope>NUCLEOTIDE SEQUENCE</scope>
    <source>
        <strain evidence="5">Expedition CK06-06</strain>
    </source>
</reference>
<dbReference type="Pfam" id="PF00733">
    <property type="entry name" value="Asn_synthase"/>
    <property type="match status" value="1"/>
</dbReference>
<dbReference type="Gene3D" id="3.40.50.620">
    <property type="entry name" value="HUPs"/>
    <property type="match status" value="1"/>
</dbReference>
<dbReference type="EMBL" id="BARW01013718">
    <property type="protein sequence ID" value="GAI82899.1"/>
    <property type="molecule type" value="Genomic_DNA"/>
</dbReference>
<dbReference type="GO" id="GO:0004066">
    <property type="term" value="F:asparagine synthase (glutamine-hydrolyzing) activity"/>
    <property type="evidence" value="ECO:0007669"/>
    <property type="project" value="InterPro"/>
</dbReference>
<dbReference type="GO" id="GO:0006529">
    <property type="term" value="P:asparagine biosynthetic process"/>
    <property type="evidence" value="ECO:0007669"/>
    <property type="project" value="InterPro"/>
</dbReference>
<sequence>CIGFLHNNAALRLDRMNQCHGIKVVAPLISGELLEYSLAIPPEYKQKQDGNKKIEKWILRKAFESLLPERIVWRLKQEFSQGSGSANTLTDYFDYLINDSELSDAQVKYPMVRSKEELYYFRIFT</sequence>
<keyword evidence="3" id="KW-0067">ATP-binding</keyword>
<proteinExistence type="predicted"/>
<comment type="pathway">
    <text evidence="1">Amino-acid biosynthesis; L-asparagine biosynthesis; L-asparagine from L-aspartate (L-Gln route): step 1/1.</text>
</comment>
<dbReference type="SUPFAM" id="SSF52402">
    <property type="entry name" value="Adenine nucleotide alpha hydrolases-like"/>
    <property type="match status" value="1"/>
</dbReference>
<dbReference type="AlphaFoldDB" id="X1TS90"/>
<feature type="non-terminal residue" evidence="5">
    <location>
        <position position="125"/>
    </location>
</feature>
<evidence type="ECO:0000256" key="2">
    <source>
        <dbReference type="ARBA" id="ARBA00022741"/>
    </source>
</evidence>
<dbReference type="CDD" id="cd01991">
    <property type="entry name" value="Asn_synthase_B_C"/>
    <property type="match status" value="1"/>
</dbReference>
<gene>
    <name evidence="5" type="ORF">S12H4_24931</name>
</gene>
<dbReference type="InterPro" id="IPR014729">
    <property type="entry name" value="Rossmann-like_a/b/a_fold"/>
</dbReference>
<name>X1TS90_9ZZZZ</name>
<evidence type="ECO:0000259" key="4">
    <source>
        <dbReference type="Pfam" id="PF00733"/>
    </source>
</evidence>
<keyword evidence="2" id="KW-0547">Nucleotide-binding</keyword>
<evidence type="ECO:0000313" key="5">
    <source>
        <dbReference type="EMBL" id="GAI82899.1"/>
    </source>
</evidence>